<dbReference type="PROSITE" id="PS51257">
    <property type="entry name" value="PROKAR_LIPOPROTEIN"/>
    <property type="match status" value="1"/>
</dbReference>
<name>E4TLZ9_MARTH</name>
<accession>E4TLZ9</accession>
<feature type="signal peptide" evidence="1">
    <location>
        <begin position="1"/>
        <end position="16"/>
    </location>
</feature>
<gene>
    <name evidence="2" type="ordered locus">Ftrac_0281</name>
</gene>
<dbReference type="AlphaFoldDB" id="E4TLZ9"/>
<dbReference type="HOGENOM" id="CLU_1775216_0_0_10"/>
<evidence type="ECO:0000313" key="2">
    <source>
        <dbReference type="EMBL" id="ADR20290.1"/>
    </source>
</evidence>
<evidence type="ECO:0000313" key="3">
    <source>
        <dbReference type="Proteomes" id="UP000008720"/>
    </source>
</evidence>
<sequence>MKYFLSILFVSFLAFSCMDLDDTSQDLCIPVICGNTQNDKVNFTVYNDSGIDFDSFYFDISGESDSTGFLPLQQYTCWYNFDTLNTTYFVASGISEDESFHSDTLWLNSSNETYTSGIYVLEVLRSDDDKLTFDFKEEFEGDCKGI</sequence>
<dbReference type="STRING" id="643867.Ftrac_0281"/>
<protein>
    <recommendedName>
        <fullName evidence="4">Lipoprotein</fullName>
    </recommendedName>
</protein>
<dbReference type="RefSeq" id="WP_013452441.1">
    <property type="nucleotide sequence ID" value="NC_014759.1"/>
</dbReference>
<dbReference type="OrthoDB" id="9838563at2"/>
<keyword evidence="3" id="KW-1185">Reference proteome</keyword>
<dbReference type="KEGG" id="mtt:Ftrac_0281"/>
<feature type="chain" id="PRO_5003189881" description="Lipoprotein" evidence="1">
    <location>
        <begin position="17"/>
        <end position="146"/>
    </location>
</feature>
<dbReference type="EMBL" id="CP002349">
    <property type="protein sequence ID" value="ADR20290.1"/>
    <property type="molecule type" value="Genomic_DNA"/>
</dbReference>
<evidence type="ECO:0008006" key="4">
    <source>
        <dbReference type="Google" id="ProtNLM"/>
    </source>
</evidence>
<reference evidence="2 3" key="1">
    <citation type="journal article" date="2011" name="Stand. Genomic Sci.">
        <title>Complete genome sequence of Marivirga tractuosa type strain (H-43).</title>
        <authorList>
            <person name="Pagani I."/>
            <person name="Chertkov O."/>
            <person name="Lapidus A."/>
            <person name="Lucas S."/>
            <person name="Del Rio T.G."/>
            <person name="Tice H."/>
            <person name="Copeland A."/>
            <person name="Cheng J.F."/>
            <person name="Nolan M."/>
            <person name="Saunders E."/>
            <person name="Pitluck S."/>
            <person name="Held B."/>
            <person name="Goodwin L."/>
            <person name="Liolios K."/>
            <person name="Ovchinikova G."/>
            <person name="Ivanova N."/>
            <person name="Mavromatis K."/>
            <person name="Pati A."/>
            <person name="Chen A."/>
            <person name="Palaniappan K."/>
            <person name="Land M."/>
            <person name="Hauser L."/>
            <person name="Jeffries C.D."/>
            <person name="Detter J.C."/>
            <person name="Han C."/>
            <person name="Tapia R."/>
            <person name="Ngatchou-Djao O.D."/>
            <person name="Rohde M."/>
            <person name="Goker M."/>
            <person name="Spring S."/>
            <person name="Sikorski J."/>
            <person name="Woyke T."/>
            <person name="Bristow J."/>
            <person name="Eisen J.A."/>
            <person name="Markowitz V."/>
            <person name="Hugenholtz P."/>
            <person name="Klenk H.P."/>
            <person name="Kyrpides N.C."/>
        </authorList>
    </citation>
    <scope>NUCLEOTIDE SEQUENCE [LARGE SCALE GENOMIC DNA]</scope>
    <source>
        <strain evidence="3">ATCC 23168 / DSM 4126 / NBRC 15989 / NCIMB 1408 / VKM B-1430 / H-43</strain>
    </source>
</reference>
<keyword evidence="1" id="KW-0732">Signal</keyword>
<evidence type="ECO:0000256" key="1">
    <source>
        <dbReference type="SAM" id="SignalP"/>
    </source>
</evidence>
<proteinExistence type="predicted"/>
<organism evidence="2 3">
    <name type="scientific">Marivirga tractuosa (strain ATCC 23168 / DSM 4126 / NBRC 15989 / NCIMB 1408 / VKM B-1430 / H-43)</name>
    <name type="common">Microscilla tractuosa</name>
    <name type="synonym">Flexibacter tractuosus</name>
    <dbReference type="NCBI Taxonomy" id="643867"/>
    <lineage>
        <taxon>Bacteria</taxon>
        <taxon>Pseudomonadati</taxon>
        <taxon>Bacteroidota</taxon>
        <taxon>Cytophagia</taxon>
        <taxon>Cytophagales</taxon>
        <taxon>Marivirgaceae</taxon>
        <taxon>Marivirga</taxon>
    </lineage>
</organism>
<dbReference type="Proteomes" id="UP000008720">
    <property type="component" value="Chromosome"/>
</dbReference>